<name>A0A0D9XHR9_9ORYZ</name>
<evidence type="ECO:0000313" key="3">
    <source>
        <dbReference type="EnsemblPlants" id="LPERR10G01720.1"/>
    </source>
</evidence>
<reference evidence="3 4" key="1">
    <citation type="submission" date="2012-08" db="EMBL/GenBank/DDBJ databases">
        <title>Oryza genome evolution.</title>
        <authorList>
            <person name="Wing R.A."/>
        </authorList>
    </citation>
    <scope>NUCLEOTIDE SEQUENCE</scope>
</reference>
<dbReference type="EnsemblPlants" id="LPERR10G01720.1">
    <property type="protein sequence ID" value="LPERR10G01720.1"/>
    <property type="gene ID" value="LPERR10G01720"/>
</dbReference>
<dbReference type="HOGENOM" id="CLU_2336678_0_0_1"/>
<feature type="signal peptide" evidence="2">
    <location>
        <begin position="1"/>
        <end position="22"/>
    </location>
</feature>
<feature type="region of interest" description="Disordered" evidence="1">
    <location>
        <begin position="49"/>
        <end position="70"/>
    </location>
</feature>
<proteinExistence type="predicted"/>
<feature type="chain" id="PRO_5002349895" description="Secreted protein" evidence="2">
    <location>
        <begin position="23"/>
        <end position="98"/>
    </location>
</feature>
<evidence type="ECO:0008006" key="5">
    <source>
        <dbReference type="Google" id="ProtNLM"/>
    </source>
</evidence>
<protein>
    <recommendedName>
        <fullName evidence="5">Secreted protein</fullName>
    </recommendedName>
</protein>
<dbReference type="Gramene" id="LPERR10G01720.1">
    <property type="protein sequence ID" value="LPERR10G01720.1"/>
    <property type="gene ID" value="LPERR10G01720"/>
</dbReference>
<evidence type="ECO:0000256" key="1">
    <source>
        <dbReference type="SAM" id="MobiDB-lite"/>
    </source>
</evidence>
<organism evidence="3 4">
    <name type="scientific">Leersia perrieri</name>
    <dbReference type="NCBI Taxonomy" id="77586"/>
    <lineage>
        <taxon>Eukaryota</taxon>
        <taxon>Viridiplantae</taxon>
        <taxon>Streptophyta</taxon>
        <taxon>Embryophyta</taxon>
        <taxon>Tracheophyta</taxon>
        <taxon>Spermatophyta</taxon>
        <taxon>Magnoliopsida</taxon>
        <taxon>Liliopsida</taxon>
        <taxon>Poales</taxon>
        <taxon>Poaceae</taxon>
        <taxon>BOP clade</taxon>
        <taxon>Oryzoideae</taxon>
        <taxon>Oryzeae</taxon>
        <taxon>Oryzinae</taxon>
        <taxon>Leersia</taxon>
    </lineage>
</organism>
<reference evidence="3" key="3">
    <citation type="submission" date="2015-04" db="UniProtKB">
        <authorList>
            <consortium name="EnsemblPlants"/>
        </authorList>
    </citation>
    <scope>IDENTIFICATION</scope>
</reference>
<reference evidence="4" key="2">
    <citation type="submission" date="2013-12" db="EMBL/GenBank/DDBJ databases">
        <authorList>
            <person name="Yu Y."/>
            <person name="Lee S."/>
            <person name="de Baynast K."/>
            <person name="Wissotski M."/>
            <person name="Liu L."/>
            <person name="Talag J."/>
            <person name="Goicoechea J."/>
            <person name="Angelova A."/>
            <person name="Jetty R."/>
            <person name="Kudrna D."/>
            <person name="Golser W."/>
            <person name="Rivera L."/>
            <person name="Zhang J."/>
            <person name="Wing R."/>
        </authorList>
    </citation>
    <scope>NUCLEOTIDE SEQUENCE</scope>
</reference>
<keyword evidence="2" id="KW-0732">Signal</keyword>
<dbReference type="Proteomes" id="UP000032180">
    <property type="component" value="Chromosome 10"/>
</dbReference>
<accession>A0A0D9XHR9</accession>
<keyword evidence="4" id="KW-1185">Reference proteome</keyword>
<dbReference type="AlphaFoldDB" id="A0A0D9XHR9"/>
<evidence type="ECO:0000256" key="2">
    <source>
        <dbReference type="SAM" id="SignalP"/>
    </source>
</evidence>
<sequence length="98" mass="10678">MHGVSAIVIVLVSDAATTTTTATRPAAMAWPSRYGGRWERDATCVRVRVSGMSKQDRRGRKGSEEGENGLQLDRKMARVFAAIMRGKGGRGDRAWADL</sequence>
<evidence type="ECO:0000313" key="4">
    <source>
        <dbReference type="Proteomes" id="UP000032180"/>
    </source>
</evidence>